<sequence length="137" mass="15886">MLSSTELEFKTADVLNQDYEQYLLEGGRFPYEDFKYITNILAESNTTPLNVDKSPCTCQITGICELCDIEPSLKEIYIYKELRRKMNPDIPTLNSPNVVNPWQMNDAELVREIFLITDPTQHKYQTVGEIFPHMFGL</sequence>
<gene>
    <name evidence="1" type="ORF">XD87_0473</name>
</gene>
<dbReference type="Proteomes" id="UP000053469">
    <property type="component" value="Unassembled WGS sequence"/>
</dbReference>
<dbReference type="AlphaFoldDB" id="A0A117LTN0"/>
<proteinExistence type="predicted"/>
<name>A0A117LTN0_9BACT</name>
<accession>A0A117LTN0</accession>
<comment type="caution">
    <text evidence="1">The sequence shown here is derived from an EMBL/GenBank/DDBJ whole genome shotgun (WGS) entry which is preliminary data.</text>
</comment>
<organism evidence="1 2">
    <name type="scientific">candidate division WS6 bacterium 36_33</name>
    <dbReference type="NCBI Taxonomy" id="1641388"/>
    <lineage>
        <taxon>Bacteria</taxon>
        <taxon>Candidatus Dojkabacteria</taxon>
    </lineage>
</organism>
<protein>
    <submittedName>
        <fullName evidence="1">Uncharacterized protein</fullName>
    </submittedName>
</protein>
<reference evidence="2" key="1">
    <citation type="journal article" date="2015" name="MBio">
        <title>Genome-Resolved Metagenomic Analysis Reveals Roles for Candidate Phyla and Other Microbial Community Members in Biogeochemical Transformations in Oil Reservoirs.</title>
        <authorList>
            <person name="Hu P."/>
            <person name="Tom L."/>
            <person name="Singh A."/>
            <person name="Thomas B.C."/>
            <person name="Baker B.J."/>
            <person name="Piceno Y.M."/>
            <person name="Andersen G.L."/>
            <person name="Banfield J.F."/>
        </authorList>
    </citation>
    <scope>NUCLEOTIDE SEQUENCE [LARGE SCALE GENOMIC DNA]</scope>
</reference>
<evidence type="ECO:0000313" key="2">
    <source>
        <dbReference type="Proteomes" id="UP000053469"/>
    </source>
</evidence>
<dbReference type="EMBL" id="LGGI01000076">
    <property type="protein sequence ID" value="KUK66821.1"/>
    <property type="molecule type" value="Genomic_DNA"/>
</dbReference>
<evidence type="ECO:0000313" key="1">
    <source>
        <dbReference type="EMBL" id="KUK66821.1"/>
    </source>
</evidence>